<evidence type="ECO:0000256" key="1">
    <source>
        <dbReference type="SAM" id="MobiDB-lite"/>
    </source>
</evidence>
<dbReference type="EMBL" id="CP109019">
    <property type="protein sequence ID" value="WUT80749.1"/>
    <property type="molecule type" value="Genomic_DNA"/>
</dbReference>
<organism evidence="2 3">
    <name type="scientific">Streptomyces melanogenes</name>
    <dbReference type="NCBI Taxonomy" id="67326"/>
    <lineage>
        <taxon>Bacteria</taxon>
        <taxon>Bacillati</taxon>
        <taxon>Actinomycetota</taxon>
        <taxon>Actinomycetes</taxon>
        <taxon>Kitasatosporales</taxon>
        <taxon>Streptomycetaceae</taxon>
        <taxon>Streptomyces</taxon>
    </lineage>
</organism>
<sequence length="253" mass="26191">MAGLAGTGTSPCGYRRPAGGLHGTATFIVLNAVSSPPDDASFTAIAQTAAEYELACQETGPSDIPGYHPLDNDLALRACYLPEEGFIDARAWLATLDAALATLPNVIRAPAGTLRALPTYGYLIDSPTGVFRAPRAVVAASAWTSPLHDASDPKLPVVPVLAAAGTALTVTAPEPLPAVIRTPNRAYACGLHTVPQADGSRYIGARRTSPPFPTRRADRSSQNMPPPIWTATSPTSHSSSAVVSTSPIPGCAR</sequence>
<evidence type="ECO:0008006" key="4">
    <source>
        <dbReference type="Google" id="ProtNLM"/>
    </source>
</evidence>
<dbReference type="Gene3D" id="3.50.50.60">
    <property type="entry name" value="FAD/NAD(P)-binding domain"/>
    <property type="match status" value="1"/>
</dbReference>
<proteinExistence type="predicted"/>
<protein>
    <recommendedName>
        <fullName evidence="4">FAD dependent oxidoreductase</fullName>
    </recommendedName>
</protein>
<dbReference type="Gene3D" id="3.30.9.10">
    <property type="entry name" value="D-Amino Acid Oxidase, subunit A, domain 2"/>
    <property type="match status" value="1"/>
</dbReference>
<reference evidence="2" key="1">
    <citation type="submission" date="2022-10" db="EMBL/GenBank/DDBJ databases">
        <title>The complete genomes of actinobacterial strains from the NBC collection.</title>
        <authorList>
            <person name="Joergensen T.S."/>
            <person name="Alvarez Arevalo M."/>
            <person name="Sterndorff E.B."/>
            <person name="Faurdal D."/>
            <person name="Vuksanovic O."/>
            <person name="Mourched A.-S."/>
            <person name="Charusanti P."/>
            <person name="Shaw S."/>
            <person name="Blin K."/>
            <person name="Weber T."/>
        </authorList>
    </citation>
    <scope>NUCLEOTIDE SEQUENCE</scope>
    <source>
        <strain evidence="2">NBC_00668</strain>
    </source>
</reference>
<dbReference type="SUPFAM" id="SSF51905">
    <property type="entry name" value="FAD/NAD(P)-binding domain"/>
    <property type="match status" value="1"/>
</dbReference>
<name>A0ABZ1XBG0_9ACTN</name>
<evidence type="ECO:0000313" key="3">
    <source>
        <dbReference type="Proteomes" id="UP001432060"/>
    </source>
</evidence>
<dbReference type="RefSeq" id="WP_329394581.1">
    <property type="nucleotide sequence ID" value="NZ_CP109019.1"/>
</dbReference>
<dbReference type="InterPro" id="IPR036188">
    <property type="entry name" value="FAD/NAD-bd_sf"/>
</dbReference>
<evidence type="ECO:0000313" key="2">
    <source>
        <dbReference type="EMBL" id="WUT80749.1"/>
    </source>
</evidence>
<dbReference type="Proteomes" id="UP001432060">
    <property type="component" value="Chromosome"/>
</dbReference>
<keyword evidence="3" id="KW-1185">Reference proteome</keyword>
<accession>A0ABZ1XBG0</accession>
<feature type="compositionally biased region" description="Low complexity" evidence="1">
    <location>
        <begin position="230"/>
        <end position="247"/>
    </location>
</feature>
<feature type="region of interest" description="Disordered" evidence="1">
    <location>
        <begin position="201"/>
        <end position="253"/>
    </location>
</feature>
<gene>
    <name evidence="2" type="ORF">OG515_00365</name>
</gene>